<dbReference type="Gramene" id="OB10G24880.1">
    <property type="protein sequence ID" value="OB10G24880.1"/>
    <property type="gene ID" value="OB10G24880"/>
</dbReference>
<sequence length="110" mass="12511">ADLEFVELKERSVFFECGGPWNEFIHFNFLVKCSDGTTNLFFVEAHPNCKREGGIFLCCPLEENDTGNCFGCQKCDVDDLRHPAALNYRGGHRDICAVNADLDDDYECFM</sequence>
<dbReference type="Proteomes" id="UP000006038">
    <property type="component" value="Chromosome 10"/>
</dbReference>
<protein>
    <recommendedName>
        <fullName evidence="1">DUF3615 domain-containing protein</fullName>
    </recommendedName>
</protein>
<organism evidence="2">
    <name type="scientific">Oryza brachyantha</name>
    <name type="common">malo sina</name>
    <dbReference type="NCBI Taxonomy" id="4533"/>
    <lineage>
        <taxon>Eukaryota</taxon>
        <taxon>Viridiplantae</taxon>
        <taxon>Streptophyta</taxon>
        <taxon>Embryophyta</taxon>
        <taxon>Tracheophyta</taxon>
        <taxon>Spermatophyta</taxon>
        <taxon>Magnoliopsida</taxon>
        <taxon>Liliopsida</taxon>
        <taxon>Poales</taxon>
        <taxon>Poaceae</taxon>
        <taxon>BOP clade</taxon>
        <taxon>Oryzoideae</taxon>
        <taxon>Oryzeae</taxon>
        <taxon>Oryzinae</taxon>
        <taxon>Oryza</taxon>
    </lineage>
</organism>
<dbReference type="InterPro" id="IPR022059">
    <property type="entry name" value="DUF3615"/>
</dbReference>
<proteinExistence type="predicted"/>
<dbReference type="Pfam" id="PF12274">
    <property type="entry name" value="DUF3615"/>
    <property type="match status" value="1"/>
</dbReference>
<dbReference type="AlphaFoldDB" id="J3N4P0"/>
<reference evidence="2" key="2">
    <citation type="submission" date="2013-04" db="UniProtKB">
        <authorList>
            <consortium name="EnsemblPlants"/>
        </authorList>
    </citation>
    <scope>IDENTIFICATION</scope>
</reference>
<feature type="domain" description="DUF3615" evidence="1">
    <location>
        <begin position="4"/>
        <end position="83"/>
    </location>
</feature>
<dbReference type="HOGENOM" id="CLU_086186_2_1_1"/>
<dbReference type="PANTHER" id="PTHR33326:SF11">
    <property type="entry name" value="OS10G0373300 PROTEIN"/>
    <property type="match status" value="1"/>
</dbReference>
<name>J3N4P0_ORYBR</name>
<keyword evidence="3" id="KW-1185">Reference proteome</keyword>
<reference evidence="2" key="1">
    <citation type="journal article" date="2013" name="Nat. Commun.">
        <title>Whole-genome sequencing of Oryza brachyantha reveals mechanisms underlying Oryza genome evolution.</title>
        <authorList>
            <person name="Chen J."/>
            <person name="Huang Q."/>
            <person name="Gao D."/>
            <person name="Wang J."/>
            <person name="Lang Y."/>
            <person name="Liu T."/>
            <person name="Li B."/>
            <person name="Bai Z."/>
            <person name="Luis Goicoechea J."/>
            <person name="Liang C."/>
            <person name="Chen C."/>
            <person name="Zhang W."/>
            <person name="Sun S."/>
            <person name="Liao Y."/>
            <person name="Zhang X."/>
            <person name="Yang L."/>
            <person name="Song C."/>
            <person name="Wang M."/>
            <person name="Shi J."/>
            <person name="Liu G."/>
            <person name="Liu J."/>
            <person name="Zhou H."/>
            <person name="Zhou W."/>
            <person name="Yu Q."/>
            <person name="An N."/>
            <person name="Chen Y."/>
            <person name="Cai Q."/>
            <person name="Wang B."/>
            <person name="Liu B."/>
            <person name="Min J."/>
            <person name="Huang Y."/>
            <person name="Wu H."/>
            <person name="Li Z."/>
            <person name="Zhang Y."/>
            <person name="Yin Y."/>
            <person name="Song W."/>
            <person name="Jiang J."/>
            <person name="Jackson S.A."/>
            <person name="Wing R.A."/>
            <person name="Wang J."/>
            <person name="Chen M."/>
        </authorList>
    </citation>
    <scope>NUCLEOTIDE SEQUENCE [LARGE SCALE GENOMIC DNA]</scope>
    <source>
        <strain evidence="2">cv. IRGC 101232</strain>
    </source>
</reference>
<dbReference type="OMA" id="VEAHPNC"/>
<evidence type="ECO:0000259" key="1">
    <source>
        <dbReference type="Pfam" id="PF12274"/>
    </source>
</evidence>
<dbReference type="PANTHER" id="PTHR33326">
    <property type="entry name" value="OS05G0543800 PROTEIN"/>
    <property type="match status" value="1"/>
</dbReference>
<evidence type="ECO:0000313" key="2">
    <source>
        <dbReference type="EnsemblPlants" id="OB10G24880.1"/>
    </source>
</evidence>
<accession>J3N4P0</accession>
<evidence type="ECO:0000313" key="3">
    <source>
        <dbReference type="Proteomes" id="UP000006038"/>
    </source>
</evidence>
<dbReference type="EnsemblPlants" id="OB10G24880.1">
    <property type="protein sequence ID" value="OB10G24880.1"/>
    <property type="gene ID" value="OB10G24880"/>
</dbReference>